<comment type="caution">
    <text evidence="1">The sequence shown here is derived from an EMBL/GenBank/DDBJ whole genome shotgun (WGS) entry which is preliminary data.</text>
</comment>
<dbReference type="Proteomes" id="UP000030401">
    <property type="component" value="Unassembled WGS sequence"/>
</dbReference>
<accession>A0A0A5G4U1</accession>
<proteinExistence type="predicted"/>
<organism evidence="1 2">
    <name type="scientific">Pontibacillus litoralis JSM 072002</name>
    <dbReference type="NCBI Taxonomy" id="1385512"/>
    <lineage>
        <taxon>Bacteria</taxon>
        <taxon>Bacillati</taxon>
        <taxon>Bacillota</taxon>
        <taxon>Bacilli</taxon>
        <taxon>Bacillales</taxon>
        <taxon>Bacillaceae</taxon>
        <taxon>Pontibacillus</taxon>
    </lineage>
</organism>
<dbReference type="STRING" id="1385512.N784_02735"/>
<name>A0A0A5G4U1_9BACI</name>
<dbReference type="EMBL" id="AVPG01000009">
    <property type="protein sequence ID" value="KGX87049.1"/>
    <property type="molecule type" value="Genomic_DNA"/>
</dbReference>
<sequence length="38" mass="4579">MNQAQKMMTTCPECGEQMDQMNQKFMMECERCLSKREE</sequence>
<evidence type="ECO:0008006" key="3">
    <source>
        <dbReference type="Google" id="ProtNLM"/>
    </source>
</evidence>
<dbReference type="AlphaFoldDB" id="A0A0A5G4U1"/>
<gene>
    <name evidence="1" type="ORF">N784_02735</name>
</gene>
<evidence type="ECO:0000313" key="2">
    <source>
        <dbReference type="Proteomes" id="UP000030401"/>
    </source>
</evidence>
<keyword evidence="2" id="KW-1185">Reference proteome</keyword>
<protein>
    <recommendedName>
        <fullName evidence="3">YhfH family protein</fullName>
    </recommendedName>
</protein>
<reference evidence="1 2" key="1">
    <citation type="submission" date="2013-08" db="EMBL/GenBank/DDBJ databases">
        <authorList>
            <person name="Huang J."/>
            <person name="Wang G."/>
        </authorList>
    </citation>
    <scope>NUCLEOTIDE SEQUENCE [LARGE SCALE GENOMIC DNA]</scope>
    <source>
        <strain evidence="1 2">JSM 072002</strain>
    </source>
</reference>
<evidence type="ECO:0000313" key="1">
    <source>
        <dbReference type="EMBL" id="KGX87049.1"/>
    </source>
</evidence>